<evidence type="ECO:0000256" key="6">
    <source>
        <dbReference type="SAM" id="SignalP"/>
    </source>
</evidence>
<gene>
    <name evidence="7" type="ORF">SAMEA1410922_01977</name>
</gene>
<dbReference type="SUPFAM" id="SSF53955">
    <property type="entry name" value="Lysozyme-like"/>
    <property type="match status" value="1"/>
</dbReference>
<feature type="chain" id="PRO_5045189820" description="Lysozyme" evidence="6">
    <location>
        <begin position="33"/>
        <end position="670"/>
    </location>
</feature>
<keyword evidence="3" id="KW-0326">Glycosidase</keyword>
<feature type="coiled-coil region" evidence="4">
    <location>
        <begin position="382"/>
        <end position="409"/>
    </location>
</feature>
<dbReference type="GeneID" id="86156343"/>
<keyword evidence="8" id="KW-1185">Reference proteome</keyword>
<dbReference type="EC" id="3.2.1.17" evidence="3"/>
<keyword evidence="4" id="KW-0175">Coiled coil</keyword>
<accession>A0ABY6TLT8</accession>
<dbReference type="InterPro" id="IPR023346">
    <property type="entry name" value="Lysozyme-like_dom_sf"/>
</dbReference>
<evidence type="ECO:0000256" key="2">
    <source>
        <dbReference type="ARBA" id="ARBA00022638"/>
    </source>
</evidence>
<evidence type="ECO:0000256" key="4">
    <source>
        <dbReference type="SAM" id="Coils"/>
    </source>
</evidence>
<protein>
    <recommendedName>
        <fullName evidence="3">Lysozyme</fullName>
        <ecNumber evidence="3">3.2.1.17</ecNumber>
    </recommendedName>
</protein>
<evidence type="ECO:0000313" key="8">
    <source>
        <dbReference type="Proteomes" id="UP000308167"/>
    </source>
</evidence>
<comment type="catalytic activity">
    <reaction evidence="3">
        <text>Hydrolysis of (1-&gt;4)-beta-linkages between N-acetylmuramic acid and N-acetyl-D-glucosamine residues in a peptidoglycan and between N-acetyl-D-glucosamine residues in chitodextrins.</text>
        <dbReference type="EC" id="3.2.1.17"/>
    </reaction>
</comment>
<comment type="similarity">
    <text evidence="3">Belongs to the glycosyl hydrolase 24 family.</text>
</comment>
<sequence>MKSKKSYQQKLTPLALSMLVGISTLTSNSVSANYLQGSVLSDNLFYSIGGGAAIMPPTANKAPNTYSIGIGWSSNLMCGNFDLKTSVKNQLNGVTEGFKDLFGNVIESAQGAVASLPAMIIQRANPQLYDILTNGMYQASLDFNKFKTDCETMSAQLADRVMGNKWTDLAKLENYKDIVSVSTDPKMAKKQMEKDGGKNGVQWIGGEKKGGQNQGRIEVIYDSVLAGYNVLLGRKATDKSSISSQACDGMLCSEWKKPEDAAAWVRDVLGDKSLSTCADCGTPAIEAKAGTGLAPKIEKETIKLMANFQDVLNSPSVTNEQLATLGSTTVPITRTVIESLKEDPDAVILATRLSNEVAISRNLEKALMARRMLLAGMREPNVTQNTDAMEELERNLATLDREINQVKMEMDLQRSINQNTIIAILNNRTVEQQRALTSNAKDNSDTRIWGEKTKSQGSVSGSNLAPVERYINMNVPTEESGLNGFYGSYNATPTPGGSGSGTGISGSGSYSSIPPLTGAAIDQATALLKNFEGFSSKAYWDVNAYRTGYGSDTITKADGTVVKVTKDTVITREDAERDLARRTQEFANRARNQVLAESWDALPANVQAALTSYAYNYGRLTKDVKQAAINAAKTGDMTGLANAVRNRQTNNGGINAKRRNQEADYILGKS</sequence>
<feature type="compositionally biased region" description="Basic and acidic residues" evidence="5">
    <location>
        <begin position="186"/>
        <end position="197"/>
    </location>
</feature>
<dbReference type="Proteomes" id="UP000308167">
    <property type="component" value="Unassembled WGS sequence"/>
</dbReference>
<feature type="signal peptide" evidence="6">
    <location>
        <begin position="1"/>
        <end position="32"/>
    </location>
</feature>
<evidence type="ECO:0000256" key="1">
    <source>
        <dbReference type="ARBA" id="ARBA00022529"/>
    </source>
</evidence>
<keyword evidence="6" id="KW-0732">Signal</keyword>
<keyword evidence="3" id="KW-0378">Hydrolase</keyword>
<dbReference type="NCBIfam" id="TIGR03755">
    <property type="entry name" value="conj_TIGR03755"/>
    <property type="match status" value="1"/>
</dbReference>
<evidence type="ECO:0000313" key="7">
    <source>
        <dbReference type="EMBL" id="VTU09363.1"/>
    </source>
</evidence>
<dbReference type="RefSeq" id="WP_135710969.1">
    <property type="nucleotide sequence ID" value="NZ_CABFKI010000015.1"/>
</dbReference>
<dbReference type="InterPro" id="IPR023347">
    <property type="entry name" value="Lysozyme_dom_sf"/>
</dbReference>
<reference evidence="7 8" key="1">
    <citation type="submission" date="2019-05" db="EMBL/GenBank/DDBJ databases">
        <authorList>
            <consortium name="Pathogen Informatics"/>
        </authorList>
    </citation>
    <scope>NUCLEOTIDE SEQUENCE [LARGE SCALE GENOMIC DNA]</scope>
    <source>
        <strain evidence="7 8">NM319</strain>
    </source>
</reference>
<keyword evidence="2 3" id="KW-0081">Bacteriolytic enzyme</keyword>
<evidence type="ECO:0000256" key="5">
    <source>
        <dbReference type="SAM" id="MobiDB-lite"/>
    </source>
</evidence>
<dbReference type="EMBL" id="CABFKI010000015">
    <property type="protein sequence ID" value="VTU09363.1"/>
    <property type="molecule type" value="Genomic_DNA"/>
</dbReference>
<dbReference type="Gene3D" id="1.10.530.40">
    <property type="match status" value="1"/>
</dbReference>
<comment type="caution">
    <text evidence="7">The sequence shown here is derived from an EMBL/GenBank/DDBJ whole genome shotgun (WGS) entry which is preliminary data.</text>
</comment>
<dbReference type="InterPro" id="IPR002196">
    <property type="entry name" value="Glyco_hydro_24"/>
</dbReference>
<name>A0ABY6TLT8_9PAST</name>
<dbReference type="InterPro" id="IPR021204">
    <property type="entry name" value="Integr_conj_element_PFL4711"/>
</dbReference>
<feature type="region of interest" description="Disordered" evidence="5">
    <location>
        <begin position="186"/>
        <end position="207"/>
    </location>
</feature>
<keyword evidence="1 3" id="KW-0929">Antimicrobial</keyword>
<organism evidence="7 8">
    <name type="scientific">Actinobacillus porcinus</name>
    <dbReference type="NCBI Taxonomy" id="51048"/>
    <lineage>
        <taxon>Bacteria</taxon>
        <taxon>Pseudomonadati</taxon>
        <taxon>Pseudomonadota</taxon>
        <taxon>Gammaproteobacteria</taxon>
        <taxon>Pasteurellales</taxon>
        <taxon>Pasteurellaceae</taxon>
        <taxon>Actinobacillus</taxon>
    </lineage>
</organism>
<dbReference type="Pfam" id="PF00959">
    <property type="entry name" value="Phage_lysozyme"/>
    <property type="match status" value="1"/>
</dbReference>
<proteinExistence type="inferred from homology"/>
<evidence type="ECO:0000256" key="3">
    <source>
        <dbReference type="RuleBase" id="RU003788"/>
    </source>
</evidence>